<keyword evidence="2" id="KW-1185">Reference proteome</keyword>
<evidence type="ECO:0000313" key="1">
    <source>
        <dbReference type="EMBL" id="GFY19027.1"/>
    </source>
</evidence>
<accession>A0A8X6VHN8</accession>
<proteinExistence type="predicted"/>
<dbReference type="EMBL" id="BMAU01021350">
    <property type="protein sequence ID" value="GFY19027.1"/>
    <property type="molecule type" value="Genomic_DNA"/>
</dbReference>
<protein>
    <submittedName>
        <fullName evidence="1">Uncharacterized protein</fullName>
    </submittedName>
</protein>
<name>A0A8X6VHN8_TRICX</name>
<comment type="caution">
    <text evidence="1">The sequence shown here is derived from an EMBL/GenBank/DDBJ whole genome shotgun (WGS) entry which is preliminary data.</text>
</comment>
<dbReference type="Proteomes" id="UP000887159">
    <property type="component" value="Unassembled WGS sequence"/>
</dbReference>
<gene>
    <name evidence="1" type="ORF">TNCV_3877151</name>
</gene>
<sequence length="69" mass="7888">MAAVKAVRGTRAFLTMRRSYRRLVCRERPEPGRVNDISGIHWSQHLLTTQLERPISRAFCLADHPAPSC</sequence>
<reference evidence="1" key="1">
    <citation type="submission" date="2020-08" db="EMBL/GenBank/DDBJ databases">
        <title>Multicomponent nature underlies the extraordinary mechanical properties of spider dragline silk.</title>
        <authorList>
            <person name="Kono N."/>
            <person name="Nakamura H."/>
            <person name="Mori M."/>
            <person name="Yoshida Y."/>
            <person name="Ohtoshi R."/>
            <person name="Malay A.D."/>
            <person name="Moran D.A.P."/>
            <person name="Tomita M."/>
            <person name="Numata K."/>
            <person name="Arakawa K."/>
        </authorList>
    </citation>
    <scope>NUCLEOTIDE SEQUENCE</scope>
</reference>
<dbReference type="AlphaFoldDB" id="A0A8X6VHN8"/>
<evidence type="ECO:0000313" key="2">
    <source>
        <dbReference type="Proteomes" id="UP000887159"/>
    </source>
</evidence>
<organism evidence="1 2">
    <name type="scientific">Trichonephila clavipes</name>
    <name type="common">Golden silk orbweaver</name>
    <name type="synonym">Nephila clavipes</name>
    <dbReference type="NCBI Taxonomy" id="2585209"/>
    <lineage>
        <taxon>Eukaryota</taxon>
        <taxon>Metazoa</taxon>
        <taxon>Ecdysozoa</taxon>
        <taxon>Arthropoda</taxon>
        <taxon>Chelicerata</taxon>
        <taxon>Arachnida</taxon>
        <taxon>Araneae</taxon>
        <taxon>Araneomorphae</taxon>
        <taxon>Entelegynae</taxon>
        <taxon>Araneoidea</taxon>
        <taxon>Nephilidae</taxon>
        <taxon>Trichonephila</taxon>
    </lineage>
</organism>